<evidence type="ECO:0000256" key="1">
    <source>
        <dbReference type="SAM" id="Coils"/>
    </source>
</evidence>
<feature type="coiled-coil region" evidence="1">
    <location>
        <begin position="20"/>
        <end position="47"/>
    </location>
</feature>
<keyword evidence="1" id="KW-0175">Coiled coil</keyword>
<evidence type="ECO:0000256" key="2">
    <source>
        <dbReference type="SAM" id="MobiDB-lite"/>
    </source>
</evidence>
<feature type="compositionally biased region" description="Polar residues" evidence="2">
    <location>
        <begin position="397"/>
        <end position="407"/>
    </location>
</feature>
<dbReference type="PANTHER" id="PTHR37015:SF1">
    <property type="entry name" value="REVERSE TRANSCRIPTASE DOMAIN-CONTAINING PROTEIN"/>
    <property type="match status" value="1"/>
</dbReference>
<sequence>MASPTSVLSKTLQSITRTKIRELESRRQSYEARKRQYVAKADAAANEQDRLACLVEAVAELYPAASKDGSLTNLQRWLEQSRYDASIPVSKLASFSRQLRAKLDLQSRRLDMAHLYSRLLTEWMDQPLDEPLPASDEPDGDSFELVERQRQRLSELVDKFESVVFEPLQTDEAEIRSFLDSLFPNAESRAELEKLRKKIAEDSLRFMSETAPFTSESLTSCIKGLLTEDILSDEKQALLRDFLENNLAKSEIADVLNMRFSALREWRWDAGPEGIRVVPRRCLNGKYRVWADDDILQMIFVQYIGIRLCNLLKPALKAFMRAVLVRPLERHTAPTDADRKRRRFYVSQPSISSNSVESNRKSKYLETFFLSQLPTTLDEDLSYDDDDDEDSSNYSDGTNPNGSQQKRSGIKQELLRHLTAELIVHRLRGVTYDTRATPGGGGGGVAVVQTDLQWYGTGLSHSTIFAVMRYVGFGQDWIDFFKKYLEAPLNLDAASDDRPKRGPRIRKRGVPMAHASEKFTGELVLFFLDLAVNRKTGTLLYRLHDDIWLVGEPQTCALAWDCMQSFAKVFGLDFNKAKTGSVCIPGSGNRDAAIASSLPVGPVKIGFLCLDPNSGKWVIDQDLVMAHVDQLKKQLAECKSVLSWVQTWNSCVGRFFSHTFGQPAPCFGREHIDEVLSTYRNMLRRLFPGSDGKEGSVVEHLKRMIQDRFGVSGLPDAFVYLPEQLGGLGLRNPFVGLFLVRNQIKETPEDIIEEYLKDEWEQYLERKTSWEDLSDPVLTQRLRSIYPDKNSRELDTIFRQWRKIFFPLQDYSLFRELLFGTFAQAVRRLVTVPAAEKIALSKEVESELESFLDNTKVGLDSEKKWFLQLYARELMEDFGGLSLVDKQFLPVGVLEMMRGKKVSWNMVL</sequence>
<dbReference type="CDD" id="cd01709">
    <property type="entry name" value="RT_like_1"/>
    <property type="match status" value="1"/>
</dbReference>
<dbReference type="PANTHER" id="PTHR37015">
    <property type="entry name" value="REVERSE TRANSCRIPTASE DOMAIN-CONTAINING PROTEIN"/>
    <property type="match status" value="1"/>
</dbReference>
<feature type="compositionally biased region" description="Acidic residues" evidence="2">
    <location>
        <begin position="380"/>
        <end position="391"/>
    </location>
</feature>
<reference evidence="3 4" key="1">
    <citation type="submission" date="2018-04" db="EMBL/GenBank/DDBJ databases">
        <authorList>
            <person name="Huttner S."/>
            <person name="Dainat J."/>
        </authorList>
    </citation>
    <scope>NUCLEOTIDE SEQUENCE [LARGE SCALE GENOMIC DNA]</scope>
</reference>
<dbReference type="AlphaFoldDB" id="A0A3S5CXX4"/>
<proteinExistence type="predicted"/>
<gene>
    <name evidence="3" type="ORF">TT172_LOCUS9822</name>
</gene>
<organism evidence="3 4">
    <name type="scientific">Thermothielavioides terrestris</name>
    <dbReference type="NCBI Taxonomy" id="2587410"/>
    <lineage>
        <taxon>Eukaryota</taxon>
        <taxon>Fungi</taxon>
        <taxon>Dikarya</taxon>
        <taxon>Ascomycota</taxon>
        <taxon>Pezizomycotina</taxon>
        <taxon>Sordariomycetes</taxon>
        <taxon>Sordariomycetidae</taxon>
        <taxon>Sordariales</taxon>
        <taxon>Chaetomiaceae</taxon>
        <taxon>Thermothielavioides</taxon>
    </lineage>
</organism>
<feature type="region of interest" description="Disordered" evidence="2">
    <location>
        <begin position="380"/>
        <end position="409"/>
    </location>
</feature>
<evidence type="ECO:0000313" key="3">
    <source>
        <dbReference type="EMBL" id="SPQ27403.1"/>
    </source>
</evidence>
<dbReference type="EMBL" id="OUUZ01000019">
    <property type="protein sequence ID" value="SPQ27403.1"/>
    <property type="molecule type" value="Genomic_DNA"/>
</dbReference>
<evidence type="ECO:0000313" key="4">
    <source>
        <dbReference type="Proteomes" id="UP000289323"/>
    </source>
</evidence>
<accession>A0A3S5CXX4</accession>
<protein>
    <submittedName>
        <fullName evidence="3">9fee0af5-588c-447e-bd07-6d0aa25d7acd</fullName>
    </submittedName>
</protein>
<name>A0A3S5CXX4_9PEZI</name>
<dbReference type="Proteomes" id="UP000289323">
    <property type="component" value="Unassembled WGS sequence"/>
</dbReference>